<evidence type="ECO:0000313" key="4">
    <source>
        <dbReference type="Proteomes" id="UP000186102"/>
    </source>
</evidence>
<evidence type="ECO:0000256" key="2">
    <source>
        <dbReference type="SAM" id="SignalP"/>
    </source>
</evidence>
<dbReference type="AlphaFoldDB" id="A0A1Q8QU22"/>
<keyword evidence="2" id="KW-0732">Signal</keyword>
<evidence type="ECO:0000313" key="3">
    <source>
        <dbReference type="EMBL" id="OLN30802.1"/>
    </source>
</evidence>
<keyword evidence="4" id="KW-1185">Reference proteome</keyword>
<feature type="chain" id="PRO_5012389784" evidence="2">
    <location>
        <begin position="25"/>
        <end position="118"/>
    </location>
</feature>
<dbReference type="OrthoDB" id="1799491at2"/>
<feature type="compositionally biased region" description="Low complexity" evidence="1">
    <location>
        <begin position="89"/>
        <end position="99"/>
    </location>
</feature>
<gene>
    <name evidence="3" type="ORF">DSOL_2920</name>
</gene>
<dbReference type="EMBL" id="MLBF01000022">
    <property type="protein sequence ID" value="OLN30802.1"/>
    <property type="molecule type" value="Genomic_DNA"/>
</dbReference>
<name>A0A1Q8QU22_9FIRM</name>
<dbReference type="Pfam" id="PF10925">
    <property type="entry name" value="DUF2680"/>
    <property type="match status" value="1"/>
</dbReference>
<comment type="caution">
    <text evidence="3">The sequence shown here is derived from an EMBL/GenBank/DDBJ whole genome shotgun (WGS) entry which is preliminary data.</text>
</comment>
<proteinExistence type="predicted"/>
<accession>A0A1Q8QU22</accession>
<organism evidence="3 4">
    <name type="scientific">Desulfosporosinus metallidurans</name>
    <dbReference type="NCBI Taxonomy" id="1888891"/>
    <lineage>
        <taxon>Bacteria</taxon>
        <taxon>Bacillati</taxon>
        <taxon>Bacillota</taxon>
        <taxon>Clostridia</taxon>
        <taxon>Eubacteriales</taxon>
        <taxon>Desulfitobacteriaceae</taxon>
        <taxon>Desulfosporosinus</taxon>
    </lineage>
</organism>
<feature type="compositionally biased region" description="Polar residues" evidence="1">
    <location>
        <begin position="109"/>
        <end position="118"/>
    </location>
</feature>
<feature type="signal peptide" evidence="2">
    <location>
        <begin position="1"/>
        <end position="24"/>
    </location>
</feature>
<protein>
    <submittedName>
        <fullName evidence="3">DNA polymerase III, alpha subunit</fullName>
    </submittedName>
</protein>
<dbReference type="Proteomes" id="UP000186102">
    <property type="component" value="Unassembled WGS sequence"/>
</dbReference>
<reference evidence="3 4" key="1">
    <citation type="submission" date="2016-09" db="EMBL/GenBank/DDBJ databases">
        <title>Complete genome of Desulfosporosinus sp. OL.</title>
        <authorList>
            <person name="Mardanov A."/>
            <person name="Beletsky A."/>
            <person name="Panova A."/>
            <person name="Karnachuk O."/>
            <person name="Ravin N."/>
        </authorList>
    </citation>
    <scope>NUCLEOTIDE SEQUENCE [LARGE SCALE GENOMIC DNA]</scope>
    <source>
        <strain evidence="3 4">OL</strain>
    </source>
</reference>
<feature type="region of interest" description="Disordered" evidence="1">
    <location>
        <begin position="89"/>
        <end position="118"/>
    </location>
</feature>
<dbReference type="InterPro" id="IPR024485">
    <property type="entry name" value="DUF2680"/>
</dbReference>
<sequence>MLKKFAVSFLTVAFLALSAATSLAAPDPAKLDELKALNQQMFTLKKQMVDKQLDAGLLDQEKATKIKTFIEERQKQMEADFAKGQYTGFGKKQGQGFNKGCKRQAPDTPKTSPSPSNT</sequence>
<dbReference type="RefSeq" id="WP_075365466.1">
    <property type="nucleotide sequence ID" value="NZ_MLBF01000022.1"/>
</dbReference>
<evidence type="ECO:0000256" key="1">
    <source>
        <dbReference type="SAM" id="MobiDB-lite"/>
    </source>
</evidence>